<keyword evidence="4" id="KW-1185">Reference proteome</keyword>
<gene>
    <name evidence="3" type="ORF">ARB_03118</name>
</gene>
<dbReference type="InterPro" id="IPR052523">
    <property type="entry name" value="Trichothecene_AcTrans"/>
</dbReference>
<name>D4B3S9_ARTBC</name>
<dbReference type="eggNOG" id="ENOG502RR34">
    <property type="taxonomic scope" value="Eukaryota"/>
</dbReference>
<dbReference type="Pfam" id="PF13508">
    <property type="entry name" value="Acetyltransf_7"/>
    <property type="match status" value="1"/>
</dbReference>
<reference evidence="4" key="1">
    <citation type="journal article" date="2011" name="Genome Biol.">
        <title>Comparative and functional genomics provide insights into the pathogenicity of dermatophytic fungi.</title>
        <authorList>
            <person name="Burmester A."/>
            <person name="Shelest E."/>
            <person name="Gloeckner G."/>
            <person name="Heddergott C."/>
            <person name="Schindler S."/>
            <person name="Staib P."/>
            <person name="Heidel A."/>
            <person name="Felder M."/>
            <person name="Petzold A."/>
            <person name="Szafranski K."/>
            <person name="Feuermann M."/>
            <person name="Pedruzzi I."/>
            <person name="Priebe S."/>
            <person name="Groth M."/>
            <person name="Winkler R."/>
            <person name="Li W."/>
            <person name="Kniemeyer O."/>
            <person name="Schroeckh V."/>
            <person name="Hertweck C."/>
            <person name="Hube B."/>
            <person name="White T.C."/>
            <person name="Platzer M."/>
            <person name="Guthke R."/>
            <person name="Heitman J."/>
            <person name="Woestemeyer J."/>
            <person name="Zipfel P.F."/>
            <person name="Monod M."/>
            <person name="Brakhage A.A."/>
        </authorList>
    </citation>
    <scope>NUCLEOTIDE SEQUENCE [LARGE SCALE GENOMIC DNA]</scope>
    <source>
        <strain evidence="4">ATCC MYA-4681 / CBS 112371</strain>
    </source>
</reference>
<dbReference type="InterPro" id="IPR016181">
    <property type="entry name" value="Acyl_CoA_acyltransferase"/>
</dbReference>
<dbReference type="GO" id="GO:0016747">
    <property type="term" value="F:acyltransferase activity, transferring groups other than amino-acyl groups"/>
    <property type="evidence" value="ECO:0007669"/>
    <property type="project" value="InterPro"/>
</dbReference>
<dbReference type="GeneID" id="9525769"/>
<feature type="domain" description="N-acetyltransferase" evidence="2">
    <location>
        <begin position="263"/>
        <end position="330"/>
    </location>
</feature>
<dbReference type="PANTHER" id="PTHR42791:SF4">
    <property type="entry name" value="ACETYLTRANSFERASE, GNAT FAMILY FAMILY (AFU_ORTHOLOGUE AFUA_4G09540)-RELATED"/>
    <property type="match status" value="1"/>
</dbReference>
<evidence type="ECO:0000256" key="1">
    <source>
        <dbReference type="SAM" id="MobiDB-lite"/>
    </source>
</evidence>
<comment type="caution">
    <text evidence="3">The sequence shown here is derived from an EMBL/GenBank/DDBJ whole genome shotgun (WGS) entry which is preliminary data.</text>
</comment>
<dbReference type="Gene3D" id="3.40.630.30">
    <property type="match status" value="1"/>
</dbReference>
<organism evidence="3 4">
    <name type="scientific">Arthroderma benhamiae (strain ATCC MYA-4681 / CBS 112371)</name>
    <name type="common">Trichophyton mentagrophytes</name>
    <dbReference type="NCBI Taxonomy" id="663331"/>
    <lineage>
        <taxon>Eukaryota</taxon>
        <taxon>Fungi</taxon>
        <taxon>Dikarya</taxon>
        <taxon>Ascomycota</taxon>
        <taxon>Pezizomycotina</taxon>
        <taxon>Eurotiomycetes</taxon>
        <taxon>Eurotiomycetidae</taxon>
        <taxon>Onygenales</taxon>
        <taxon>Arthrodermataceae</taxon>
        <taxon>Trichophyton</taxon>
    </lineage>
</organism>
<dbReference type="InterPro" id="IPR000182">
    <property type="entry name" value="GNAT_dom"/>
</dbReference>
<dbReference type="STRING" id="663331.D4B3S9"/>
<evidence type="ECO:0000313" key="3">
    <source>
        <dbReference type="EMBL" id="EFE29777.1"/>
    </source>
</evidence>
<dbReference type="HOGENOM" id="CLU_073919_0_0_1"/>
<dbReference type="SUPFAM" id="SSF55729">
    <property type="entry name" value="Acyl-CoA N-acyltransferases (Nat)"/>
    <property type="match status" value="1"/>
</dbReference>
<feature type="region of interest" description="Disordered" evidence="1">
    <location>
        <begin position="156"/>
        <end position="182"/>
    </location>
</feature>
<evidence type="ECO:0000313" key="4">
    <source>
        <dbReference type="Proteomes" id="UP000008866"/>
    </source>
</evidence>
<feature type="compositionally biased region" description="Basic and acidic residues" evidence="1">
    <location>
        <begin position="160"/>
        <end position="179"/>
    </location>
</feature>
<dbReference type="KEGG" id="abe:ARB_03118"/>
<protein>
    <submittedName>
        <fullName evidence="3">Acetyltransferase, GNAT family</fullName>
    </submittedName>
</protein>
<dbReference type="RefSeq" id="XP_003010417.1">
    <property type="nucleotide sequence ID" value="XM_003010371.1"/>
</dbReference>
<keyword evidence="3" id="KW-0808">Transferase</keyword>
<dbReference type="AlphaFoldDB" id="D4B3S9"/>
<dbReference type="Proteomes" id="UP000008866">
    <property type="component" value="Unassembled WGS sequence"/>
</dbReference>
<accession>D4B3S9</accession>
<dbReference type="PROSITE" id="PS51186">
    <property type="entry name" value="GNAT"/>
    <property type="match status" value="1"/>
</dbReference>
<dbReference type="PANTHER" id="PTHR42791">
    <property type="entry name" value="GNAT FAMILY ACETYLTRANSFERASE"/>
    <property type="match status" value="1"/>
</dbReference>
<dbReference type="OrthoDB" id="512662at2759"/>
<sequence>MLVEIRRMTKEDIPGAIECVQTGFADDPYFNWVFDVSKLYMHITARPYPLLVINSKYLERKSPIFEKLYAREKNISRRNDQADHSTLFRGPERGVSERARFGCSLSSSSARASEWLFDKYLLQFSKDRNDVSLTNRCLWGIKNGLFYVAREVPSAGDVPDDQKGPQEPHERTSLLRDKSSSSSPARVVGVAMWLLPQPRSKPDSWFTYFQTWLLSFRQLLTNIRFMGRGGLRVQRYRIWKAAQANVQDELWTDERGYYFCNVVAVRPEVHGKGIGRQLVNIVTQQADEEGMKCYLESSKQVPNIQIYERFGFKLIRDMVCDDNGETCKVRTNLLP</sequence>
<dbReference type="EMBL" id="ABSU01000034">
    <property type="protein sequence ID" value="EFE29777.1"/>
    <property type="molecule type" value="Genomic_DNA"/>
</dbReference>
<evidence type="ECO:0000259" key="2">
    <source>
        <dbReference type="PROSITE" id="PS51186"/>
    </source>
</evidence>
<proteinExistence type="predicted"/>
<dbReference type="CDD" id="cd04301">
    <property type="entry name" value="NAT_SF"/>
    <property type="match status" value="1"/>
</dbReference>